<evidence type="ECO:0000256" key="1">
    <source>
        <dbReference type="ARBA" id="ARBA00009353"/>
    </source>
</evidence>
<dbReference type="InterPro" id="IPR036291">
    <property type="entry name" value="NAD(P)-bd_dom_sf"/>
</dbReference>
<evidence type="ECO:0000313" key="5">
    <source>
        <dbReference type="Proteomes" id="UP001500604"/>
    </source>
</evidence>
<evidence type="ECO:0000259" key="3">
    <source>
        <dbReference type="Pfam" id="PF08338"/>
    </source>
</evidence>
<dbReference type="InterPro" id="IPR001509">
    <property type="entry name" value="Epimerase_deHydtase"/>
</dbReference>
<name>A0ABP8UZD8_9GAMM</name>
<dbReference type="Proteomes" id="UP001500604">
    <property type="component" value="Unassembled WGS sequence"/>
</dbReference>
<dbReference type="InterPro" id="IPR013549">
    <property type="entry name" value="DUF1731"/>
</dbReference>
<evidence type="ECO:0000259" key="2">
    <source>
        <dbReference type="Pfam" id="PF01370"/>
    </source>
</evidence>
<protein>
    <submittedName>
        <fullName evidence="4">TIGR01777 family oxidoreductase</fullName>
    </submittedName>
</protein>
<reference evidence="5" key="1">
    <citation type="journal article" date="2019" name="Int. J. Syst. Evol. Microbiol.">
        <title>The Global Catalogue of Microorganisms (GCM) 10K type strain sequencing project: providing services to taxonomists for standard genome sequencing and annotation.</title>
        <authorList>
            <consortium name="The Broad Institute Genomics Platform"/>
            <consortium name="The Broad Institute Genome Sequencing Center for Infectious Disease"/>
            <person name="Wu L."/>
            <person name="Ma J."/>
        </authorList>
    </citation>
    <scope>NUCLEOTIDE SEQUENCE [LARGE SCALE GENOMIC DNA]</scope>
    <source>
        <strain evidence="5">JCM 17805</strain>
    </source>
</reference>
<dbReference type="Pfam" id="PF01370">
    <property type="entry name" value="Epimerase"/>
    <property type="match status" value="1"/>
</dbReference>
<evidence type="ECO:0000313" key="4">
    <source>
        <dbReference type="EMBL" id="GAA4649215.1"/>
    </source>
</evidence>
<sequence>MSDSVAGKNGAEKTVLVTGATGFIGRFLVPELLADGWRVIVYARPPLDRVINILGPSVSVVLSLEELQDQPGIDACINLAGEGLFNKRWTTARKQVLMDSRIGVTRQLRECFERLDTRPGVLISGSAIGYYGMHGGDVNLAEQDTSGDDFAADLCRRWEKEARDMEALGMRVCLLRTGIVLHPGYGALSKMLPPFRFGLGGRMGDGHQVVSWIHIRDMVSIILFLLRDSSLSGAFNVTAPHAVTNDQLSQALASTLHRPCLLPMPGLALRMLLGESASLLLSGQRVIPTRVVEHGFSFAFPKLDDALKDLLAAR</sequence>
<proteinExistence type="inferred from homology"/>
<feature type="domain" description="DUF1731" evidence="3">
    <location>
        <begin position="264"/>
        <end position="310"/>
    </location>
</feature>
<dbReference type="EMBL" id="BAABFL010000124">
    <property type="protein sequence ID" value="GAA4649215.1"/>
    <property type="molecule type" value="Genomic_DNA"/>
</dbReference>
<comment type="caution">
    <text evidence="4">The sequence shown here is derived from an EMBL/GenBank/DDBJ whole genome shotgun (WGS) entry which is preliminary data.</text>
</comment>
<feature type="domain" description="NAD-dependent epimerase/dehydratase" evidence="2">
    <location>
        <begin position="15"/>
        <end position="237"/>
    </location>
</feature>
<dbReference type="Pfam" id="PF08338">
    <property type="entry name" value="DUF1731"/>
    <property type="match status" value="1"/>
</dbReference>
<dbReference type="Gene3D" id="3.40.50.720">
    <property type="entry name" value="NAD(P)-binding Rossmann-like Domain"/>
    <property type="match status" value="1"/>
</dbReference>
<dbReference type="InterPro" id="IPR010099">
    <property type="entry name" value="SDR39U1"/>
</dbReference>
<dbReference type="SUPFAM" id="SSF51735">
    <property type="entry name" value="NAD(P)-binding Rossmann-fold domains"/>
    <property type="match status" value="1"/>
</dbReference>
<dbReference type="PANTHER" id="PTHR11092">
    <property type="entry name" value="SUGAR NUCLEOTIDE EPIMERASE RELATED"/>
    <property type="match status" value="1"/>
</dbReference>
<dbReference type="RefSeq" id="WP_345194990.1">
    <property type="nucleotide sequence ID" value="NZ_BAABFL010000124.1"/>
</dbReference>
<gene>
    <name evidence="4" type="ORF">GCM10023116_14890</name>
</gene>
<keyword evidence="5" id="KW-1185">Reference proteome</keyword>
<dbReference type="NCBIfam" id="TIGR01777">
    <property type="entry name" value="yfcH"/>
    <property type="match status" value="1"/>
</dbReference>
<accession>A0ABP8UZD8</accession>
<organism evidence="4 5">
    <name type="scientific">Kistimonas scapharcae</name>
    <dbReference type="NCBI Taxonomy" id="1036133"/>
    <lineage>
        <taxon>Bacteria</taxon>
        <taxon>Pseudomonadati</taxon>
        <taxon>Pseudomonadota</taxon>
        <taxon>Gammaproteobacteria</taxon>
        <taxon>Oceanospirillales</taxon>
        <taxon>Endozoicomonadaceae</taxon>
        <taxon>Kistimonas</taxon>
    </lineage>
</organism>
<dbReference type="PANTHER" id="PTHR11092:SF0">
    <property type="entry name" value="EPIMERASE FAMILY PROTEIN SDR39U1"/>
    <property type="match status" value="1"/>
</dbReference>
<dbReference type="CDD" id="cd05242">
    <property type="entry name" value="SDR_a8"/>
    <property type="match status" value="1"/>
</dbReference>
<comment type="similarity">
    <text evidence="1">Belongs to the NAD(P)-dependent epimerase/dehydratase family. SDR39U1 subfamily.</text>
</comment>